<evidence type="ECO:0000313" key="11">
    <source>
        <dbReference type="Proteomes" id="UP001634747"/>
    </source>
</evidence>
<proteinExistence type="predicted"/>
<reference evidence="10 11" key="1">
    <citation type="submission" date="2024-12" db="EMBL/GenBank/DDBJ databases">
        <authorList>
            <person name="Lee Y."/>
        </authorList>
    </citation>
    <scope>NUCLEOTIDE SEQUENCE [LARGE SCALE GENOMIC DNA]</scope>
    <source>
        <strain evidence="10 11">03SUJ4</strain>
    </source>
</reference>
<evidence type="ECO:0000256" key="6">
    <source>
        <dbReference type="ARBA" id="ARBA00023237"/>
    </source>
</evidence>
<evidence type="ECO:0000256" key="2">
    <source>
        <dbReference type="ARBA" id="ARBA00022448"/>
    </source>
</evidence>
<keyword evidence="5" id="KW-0472">Membrane</keyword>
<accession>A0ABW9KIT9</accession>
<dbReference type="SUPFAM" id="SSF56935">
    <property type="entry name" value="Porins"/>
    <property type="match status" value="1"/>
</dbReference>
<dbReference type="Gene3D" id="2.40.170.20">
    <property type="entry name" value="TonB-dependent receptor, beta-barrel domain"/>
    <property type="match status" value="1"/>
</dbReference>
<evidence type="ECO:0000256" key="1">
    <source>
        <dbReference type="ARBA" id="ARBA00004571"/>
    </source>
</evidence>
<keyword evidence="10" id="KW-0675">Receptor</keyword>
<organism evidence="10 11">
    <name type="scientific">Terriglobus aquaticus</name>
    <dbReference type="NCBI Taxonomy" id="940139"/>
    <lineage>
        <taxon>Bacteria</taxon>
        <taxon>Pseudomonadati</taxon>
        <taxon>Acidobacteriota</taxon>
        <taxon>Terriglobia</taxon>
        <taxon>Terriglobales</taxon>
        <taxon>Acidobacteriaceae</taxon>
        <taxon>Terriglobus</taxon>
    </lineage>
</organism>
<evidence type="ECO:0000256" key="3">
    <source>
        <dbReference type="ARBA" id="ARBA00022452"/>
    </source>
</evidence>
<keyword evidence="11" id="KW-1185">Reference proteome</keyword>
<comment type="caution">
    <text evidence="10">The sequence shown here is derived from an EMBL/GenBank/DDBJ whole genome shotgun (WGS) entry which is preliminary data.</text>
</comment>
<protein>
    <submittedName>
        <fullName evidence="10">TonB-dependent receptor domain-containing protein</fullName>
    </submittedName>
</protein>
<dbReference type="RefSeq" id="WP_263412775.1">
    <property type="nucleotide sequence ID" value="NZ_BAABBH010000001.1"/>
</dbReference>
<dbReference type="EMBL" id="JBJYXY010000001">
    <property type="protein sequence ID" value="MFN2975710.1"/>
    <property type="molecule type" value="Genomic_DNA"/>
</dbReference>
<dbReference type="InterPro" id="IPR039426">
    <property type="entry name" value="TonB-dep_rcpt-like"/>
</dbReference>
<feature type="domain" description="TonB-dependent transporter Oar-like beta-barrel" evidence="9">
    <location>
        <begin position="247"/>
        <end position="1113"/>
    </location>
</feature>
<dbReference type="Pfam" id="PF25183">
    <property type="entry name" value="OMP_b-brl_4"/>
    <property type="match status" value="1"/>
</dbReference>
<dbReference type="Pfam" id="PF13620">
    <property type="entry name" value="CarboxypepD_reg"/>
    <property type="match status" value="1"/>
</dbReference>
<keyword evidence="2" id="KW-0813">Transport</keyword>
<evidence type="ECO:0000256" key="7">
    <source>
        <dbReference type="SAM" id="MobiDB-lite"/>
    </source>
</evidence>
<keyword evidence="6" id="KW-0998">Cell outer membrane</keyword>
<dbReference type="Gene3D" id="2.60.40.1120">
    <property type="entry name" value="Carboxypeptidase-like, regulatory domain"/>
    <property type="match status" value="1"/>
</dbReference>
<dbReference type="SUPFAM" id="SSF49464">
    <property type="entry name" value="Carboxypeptidase regulatory domain-like"/>
    <property type="match status" value="1"/>
</dbReference>
<name>A0ABW9KIT9_9BACT</name>
<feature type="region of interest" description="Disordered" evidence="7">
    <location>
        <begin position="174"/>
        <end position="195"/>
    </location>
</feature>
<evidence type="ECO:0000256" key="5">
    <source>
        <dbReference type="ARBA" id="ARBA00023136"/>
    </source>
</evidence>
<keyword evidence="8" id="KW-0732">Signal</keyword>
<dbReference type="PANTHER" id="PTHR30069:SF46">
    <property type="entry name" value="OAR PROTEIN"/>
    <property type="match status" value="1"/>
</dbReference>
<gene>
    <name evidence="10" type="ORF">ACK2TP_08035</name>
</gene>
<dbReference type="InterPro" id="IPR008969">
    <property type="entry name" value="CarboxyPept-like_regulatory"/>
</dbReference>
<evidence type="ECO:0000259" key="9">
    <source>
        <dbReference type="Pfam" id="PF25183"/>
    </source>
</evidence>
<feature type="chain" id="PRO_5046402947" evidence="8">
    <location>
        <begin position="22"/>
        <end position="1120"/>
    </location>
</feature>
<keyword evidence="4" id="KW-0812">Transmembrane</keyword>
<evidence type="ECO:0000256" key="4">
    <source>
        <dbReference type="ARBA" id="ARBA00022692"/>
    </source>
</evidence>
<feature type="signal peptide" evidence="8">
    <location>
        <begin position="1"/>
        <end position="21"/>
    </location>
</feature>
<keyword evidence="3" id="KW-1134">Transmembrane beta strand</keyword>
<dbReference type="Proteomes" id="UP001634747">
    <property type="component" value="Unassembled WGS sequence"/>
</dbReference>
<evidence type="ECO:0000313" key="10">
    <source>
        <dbReference type="EMBL" id="MFN2975710.1"/>
    </source>
</evidence>
<dbReference type="InterPro" id="IPR036942">
    <property type="entry name" value="Beta-barrel_TonB_sf"/>
</dbReference>
<dbReference type="PANTHER" id="PTHR30069">
    <property type="entry name" value="TONB-DEPENDENT OUTER MEMBRANE RECEPTOR"/>
    <property type="match status" value="1"/>
</dbReference>
<dbReference type="InterPro" id="IPR057601">
    <property type="entry name" value="Oar-like_b-barrel"/>
</dbReference>
<comment type="subcellular location">
    <subcellularLocation>
        <location evidence="1">Cell outer membrane</location>
        <topology evidence="1">Multi-pass membrane protein</topology>
    </subcellularLocation>
</comment>
<sequence>MARRCSLQLAAILVIPSAALAQTVTGSVRGTVLDPTGAAIVGAQVTAINTATGVATAAKTEKNGDYSLRFLQIGSYTITVTAPGFAEAKYGPFQLSIDQTAKIDIPLSVSGNSATVEVDTGTQPILETEAPTLGETFTTNAINSLPLNGRDFSQLTVFTPGAISTNYGAFGGQNSIERSTGADNEPNVNGNRQQSNNYLLDGQEINENLNNTIGYSPSPDALDQVRVIAANANAEFGNVNGGDVVMVTKSGTNSFHGSVFGFLENQNLNANSWTNKRSGTPINPYTQAIFGGTLGGPIFRDKVFFFMDYQGARQHSGGLGTTHVAPAALRTGDFSALLRGSSPIQLYNTQNAGGPVPYANNQLPITNPVARFLFSHPEVYPLPNIPGASDDPLSQVDNYSGLSKSYQRNDQGDIKIDWHFRLKDVLSGRYTQGIAQDATTAVPLAVQFPSASDYPDHLFTTTWTHTFSPSVVNELRASYSRIRFNSGVTTDPSGIFGLNGNQVVGIPSAAQQTAGFSAQQFSTGSISNFGANPTPEIFIDNVFQYADNLTWQRGRHLFKFGAQITRYQQNSFYPGNNGVLGYFQYTGQFTADPSSSSTNIPFADFVTNNVYEAAVGQVVGRTGQRQYRDAYFAQDDFKVSDKLTLNLGVRYEYDQPIYEVNNKQANLNLQTAAIEYAGVNGNSRALYNPTYTNIMPRIGFAYQVTPRFVLRGGYGITTYLEGTGANLRLTQNPPFHNDFDSIATVPAFNGGVYSPGTPLHASSGFPTTNPPVTTFYAWKKNLQPASIQEASLTTEYELTRTSSLQVGFVSELGHHLTDPVYANQLASPTATAPYASVVGQGGVVKVTDSQSAMNYEALQVVFRQHVKAGLELTANYSYAKSLTDDIGYYGTSNTQQQYYQQNAYDLADEWGPSGSDVRHALSVTGTYQVPFGRGQRFGNKTNFALDELLGGWKLSGTNVTYSGFPVTVTSNANYSNLVFAYTGAARPDQINPVTIHNRSVDHWFGTDPAMVNSCGSDQRTVLVGSTVVNCVYASQSANHFGSVRPGTLRAPGFLNFDFALQKSFRIYESHRLDFRSDFFNAFNIASYGNPDNSINDPNFGQITSTRSTERHIQFELKYAF</sequence>
<evidence type="ECO:0000256" key="8">
    <source>
        <dbReference type="SAM" id="SignalP"/>
    </source>
</evidence>